<dbReference type="HOGENOM" id="CLU_000288_57_18_1"/>
<dbReference type="AlphaFoldDB" id="A0A0C9TBN1"/>
<dbReference type="InterPro" id="IPR036322">
    <property type="entry name" value="WD40_repeat_dom_sf"/>
</dbReference>
<protein>
    <recommendedName>
        <fullName evidence="6">WD40 repeat-like protein</fullName>
    </recommendedName>
</protein>
<evidence type="ECO:0000313" key="4">
    <source>
        <dbReference type="EMBL" id="KIJ08478.1"/>
    </source>
</evidence>
<dbReference type="Pfam" id="PF00400">
    <property type="entry name" value="WD40"/>
    <property type="match status" value="5"/>
</dbReference>
<dbReference type="SMART" id="SM00320">
    <property type="entry name" value="WD40"/>
    <property type="match status" value="6"/>
</dbReference>
<dbReference type="PANTHER" id="PTHR19879:SF9">
    <property type="entry name" value="TRANSCRIPTION INITIATION FACTOR TFIID SUBUNIT 5"/>
    <property type="match status" value="1"/>
</dbReference>
<dbReference type="OrthoDB" id="400at2759"/>
<feature type="non-terminal residue" evidence="4">
    <location>
        <position position="239"/>
    </location>
</feature>
<name>A0A0C9TBN1_PAXIN</name>
<sequence>GHTNLIRSVAFLPDGKQVISGSNDKTIRGWWVEDGDEVRTRMAMKKEGLMYTVAASNDGQLTASGGSTSTITIWNATTDEKVVELEGHSDWVRSLAFSPDSTRVASGSFDGTVIVWSTTTGERLAGLKHTHWVRSAQFSPDGDRIASCDRHEVQIWHSHTSEVVIPAIAVDAWSLAWTPNGQQLIAGCDNGSIKLFDASTGLLLAEWNGHTSIAHSIALSRNGKFLASGSFDKTVRLWD</sequence>
<dbReference type="PANTHER" id="PTHR19879">
    <property type="entry name" value="TRANSCRIPTION INITIATION FACTOR TFIID"/>
    <property type="match status" value="1"/>
</dbReference>
<evidence type="ECO:0000256" key="1">
    <source>
        <dbReference type="ARBA" id="ARBA00022574"/>
    </source>
</evidence>
<evidence type="ECO:0008006" key="6">
    <source>
        <dbReference type="Google" id="ProtNLM"/>
    </source>
</evidence>
<dbReference type="Gene3D" id="2.130.10.10">
    <property type="entry name" value="YVTN repeat-like/Quinoprotein amine dehydrogenase"/>
    <property type="match status" value="2"/>
</dbReference>
<feature type="repeat" description="WD" evidence="3">
    <location>
        <begin position="207"/>
        <end position="239"/>
    </location>
</feature>
<dbReference type="PRINTS" id="PR00320">
    <property type="entry name" value="GPROTEINBRPT"/>
</dbReference>
<dbReference type="InterPro" id="IPR020472">
    <property type="entry name" value="WD40_PAC1"/>
</dbReference>
<keyword evidence="1 3" id="KW-0853">WD repeat</keyword>
<dbReference type="PROSITE" id="PS50082">
    <property type="entry name" value="WD_REPEATS_2"/>
    <property type="match status" value="3"/>
</dbReference>
<proteinExistence type="predicted"/>
<dbReference type="PROSITE" id="PS50294">
    <property type="entry name" value="WD_REPEATS_REGION"/>
    <property type="match status" value="3"/>
</dbReference>
<dbReference type="InterPro" id="IPR015943">
    <property type="entry name" value="WD40/YVTN_repeat-like_dom_sf"/>
</dbReference>
<keyword evidence="2" id="KW-0677">Repeat</keyword>
<accession>A0A0C9TBN1</accession>
<dbReference type="EMBL" id="KN819613">
    <property type="protein sequence ID" value="KIJ08478.1"/>
    <property type="molecule type" value="Genomic_DNA"/>
</dbReference>
<feature type="non-terminal residue" evidence="4">
    <location>
        <position position="1"/>
    </location>
</feature>
<dbReference type="CDD" id="cd00200">
    <property type="entry name" value="WD40"/>
    <property type="match status" value="1"/>
</dbReference>
<evidence type="ECO:0000256" key="3">
    <source>
        <dbReference type="PROSITE-ProRule" id="PRU00221"/>
    </source>
</evidence>
<dbReference type="Proteomes" id="UP000053647">
    <property type="component" value="Unassembled WGS sequence"/>
</dbReference>
<reference evidence="4 5" key="1">
    <citation type="submission" date="2014-06" db="EMBL/GenBank/DDBJ databases">
        <authorList>
            <consortium name="DOE Joint Genome Institute"/>
            <person name="Kuo A."/>
            <person name="Kohler A."/>
            <person name="Nagy L.G."/>
            <person name="Floudas D."/>
            <person name="Copeland A."/>
            <person name="Barry K.W."/>
            <person name="Cichocki N."/>
            <person name="Veneault-Fourrey C."/>
            <person name="LaButti K."/>
            <person name="Lindquist E.A."/>
            <person name="Lipzen A."/>
            <person name="Lundell T."/>
            <person name="Morin E."/>
            <person name="Murat C."/>
            <person name="Sun H."/>
            <person name="Tunlid A."/>
            <person name="Henrissat B."/>
            <person name="Grigoriev I.V."/>
            <person name="Hibbett D.S."/>
            <person name="Martin F."/>
            <person name="Nordberg H.P."/>
            <person name="Cantor M.N."/>
            <person name="Hua S.X."/>
        </authorList>
    </citation>
    <scope>NUCLEOTIDE SEQUENCE [LARGE SCALE GENOMIC DNA]</scope>
    <source>
        <strain evidence="4 5">ATCC 200175</strain>
    </source>
</reference>
<gene>
    <name evidence="4" type="ORF">PAXINDRAFT_50146</name>
</gene>
<feature type="repeat" description="WD" evidence="3">
    <location>
        <begin position="85"/>
        <end position="126"/>
    </location>
</feature>
<dbReference type="InterPro" id="IPR001680">
    <property type="entry name" value="WD40_rpt"/>
</dbReference>
<feature type="repeat" description="WD" evidence="3">
    <location>
        <begin position="1"/>
        <end position="40"/>
    </location>
</feature>
<reference evidence="5" key="2">
    <citation type="submission" date="2015-01" db="EMBL/GenBank/DDBJ databases">
        <title>Evolutionary Origins and Diversification of the Mycorrhizal Mutualists.</title>
        <authorList>
            <consortium name="DOE Joint Genome Institute"/>
            <consortium name="Mycorrhizal Genomics Consortium"/>
            <person name="Kohler A."/>
            <person name="Kuo A."/>
            <person name="Nagy L.G."/>
            <person name="Floudas D."/>
            <person name="Copeland A."/>
            <person name="Barry K.W."/>
            <person name="Cichocki N."/>
            <person name="Veneault-Fourrey C."/>
            <person name="LaButti K."/>
            <person name="Lindquist E.A."/>
            <person name="Lipzen A."/>
            <person name="Lundell T."/>
            <person name="Morin E."/>
            <person name="Murat C."/>
            <person name="Riley R."/>
            <person name="Ohm R."/>
            <person name="Sun H."/>
            <person name="Tunlid A."/>
            <person name="Henrissat B."/>
            <person name="Grigoriev I.V."/>
            <person name="Hibbett D.S."/>
            <person name="Martin F."/>
        </authorList>
    </citation>
    <scope>NUCLEOTIDE SEQUENCE [LARGE SCALE GENOMIC DNA]</scope>
    <source>
        <strain evidence="5">ATCC 200175</strain>
    </source>
</reference>
<dbReference type="SUPFAM" id="SSF50978">
    <property type="entry name" value="WD40 repeat-like"/>
    <property type="match status" value="1"/>
</dbReference>
<evidence type="ECO:0000313" key="5">
    <source>
        <dbReference type="Proteomes" id="UP000053647"/>
    </source>
</evidence>
<evidence type="ECO:0000256" key="2">
    <source>
        <dbReference type="ARBA" id="ARBA00022737"/>
    </source>
</evidence>
<keyword evidence="5" id="KW-1185">Reference proteome</keyword>
<organism evidence="4 5">
    <name type="scientific">Paxillus involutus ATCC 200175</name>
    <dbReference type="NCBI Taxonomy" id="664439"/>
    <lineage>
        <taxon>Eukaryota</taxon>
        <taxon>Fungi</taxon>
        <taxon>Dikarya</taxon>
        <taxon>Basidiomycota</taxon>
        <taxon>Agaricomycotina</taxon>
        <taxon>Agaricomycetes</taxon>
        <taxon>Agaricomycetidae</taxon>
        <taxon>Boletales</taxon>
        <taxon>Paxilineae</taxon>
        <taxon>Paxillaceae</taxon>
        <taxon>Paxillus</taxon>
    </lineage>
</organism>